<feature type="region of interest" description="Disordered" evidence="1">
    <location>
        <begin position="74"/>
        <end position="103"/>
    </location>
</feature>
<comment type="caution">
    <text evidence="3">The sequence shown here is derived from an EMBL/GenBank/DDBJ whole genome shotgun (WGS) entry which is preliminary data.</text>
</comment>
<evidence type="ECO:0000313" key="3">
    <source>
        <dbReference type="EMBL" id="GID10048.1"/>
    </source>
</evidence>
<accession>A0A8J3J629</accession>
<reference evidence="3" key="1">
    <citation type="submission" date="2021-01" db="EMBL/GenBank/DDBJ databases">
        <title>Whole genome shotgun sequence of Actinocatenispora rupis NBRC 107355.</title>
        <authorList>
            <person name="Komaki H."/>
            <person name="Tamura T."/>
        </authorList>
    </citation>
    <scope>NUCLEOTIDE SEQUENCE</scope>
    <source>
        <strain evidence="3">NBRC 107355</strain>
    </source>
</reference>
<keyword evidence="2" id="KW-1133">Transmembrane helix</keyword>
<dbReference type="AlphaFoldDB" id="A0A8J3J629"/>
<feature type="transmembrane region" description="Helical" evidence="2">
    <location>
        <begin position="47"/>
        <end position="71"/>
    </location>
</feature>
<protein>
    <submittedName>
        <fullName evidence="3">Uncharacterized protein</fullName>
    </submittedName>
</protein>
<evidence type="ECO:0000256" key="1">
    <source>
        <dbReference type="SAM" id="MobiDB-lite"/>
    </source>
</evidence>
<sequence length="103" mass="11190">MTTTEPVAPARPGSERHVIEADVLRRRQLRAALLHGSDRTWRDRRRIWPAVVAGMAAVAVIVAAIAVAGAFAKQRSEDAKQDHAVGRYLPARHVPGPPQPSDS</sequence>
<keyword evidence="2" id="KW-0472">Membrane</keyword>
<keyword evidence="4" id="KW-1185">Reference proteome</keyword>
<dbReference type="Proteomes" id="UP000612808">
    <property type="component" value="Unassembled WGS sequence"/>
</dbReference>
<organism evidence="3 4">
    <name type="scientific">Actinocatenispora rupis</name>
    <dbReference type="NCBI Taxonomy" id="519421"/>
    <lineage>
        <taxon>Bacteria</taxon>
        <taxon>Bacillati</taxon>
        <taxon>Actinomycetota</taxon>
        <taxon>Actinomycetes</taxon>
        <taxon>Micromonosporales</taxon>
        <taxon>Micromonosporaceae</taxon>
        <taxon>Actinocatenispora</taxon>
    </lineage>
</organism>
<gene>
    <name evidence="3" type="ORF">Aru02nite_09370</name>
</gene>
<feature type="compositionally biased region" description="Basic and acidic residues" evidence="1">
    <location>
        <begin position="74"/>
        <end position="85"/>
    </location>
</feature>
<dbReference type="EMBL" id="BOMB01000004">
    <property type="protein sequence ID" value="GID10048.1"/>
    <property type="molecule type" value="Genomic_DNA"/>
</dbReference>
<evidence type="ECO:0000313" key="4">
    <source>
        <dbReference type="Proteomes" id="UP000612808"/>
    </source>
</evidence>
<keyword evidence="2" id="KW-0812">Transmembrane</keyword>
<evidence type="ECO:0000256" key="2">
    <source>
        <dbReference type="SAM" id="Phobius"/>
    </source>
</evidence>
<proteinExistence type="predicted"/>
<dbReference type="RefSeq" id="WP_203655141.1">
    <property type="nucleotide sequence ID" value="NZ_BAAAZM010000002.1"/>
</dbReference>
<name>A0A8J3J629_9ACTN</name>